<dbReference type="InterPro" id="IPR003406">
    <property type="entry name" value="Glyco_trans_14"/>
</dbReference>
<dbReference type="PANTHER" id="PTHR46025:SF3">
    <property type="entry name" value="XYLOSYLTRANSFERASE OXT"/>
    <property type="match status" value="1"/>
</dbReference>
<evidence type="ECO:0000256" key="4">
    <source>
        <dbReference type="ARBA" id="ARBA00022679"/>
    </source>
</evidence>
<keyword evidence="10" id="KW-0333">Golgi apparatus</keyword>
<keyword evidence="7" id="KW-0256">Endoplasmic reticulum</keyword>
<evidence type="ECO:0000256" key="7">
    <source>
        <dbReference type="ARBA" id="ARBA00022824"/>
    </source>
</evidence>
<dbReference type="SUPFAM" id="SSF53335">
    <property type="entry name" value="S-adenosyl-L-methionine-dependent methyltransferases"/>
    <property type="match status" value="1"/>
</dbReference>
<dbReference type="Pfam" id="PF02485">
    <property type="entry name" value="Branch"/>
    <property type="match status" value="1"/>
</dbReference>
<dbReference type="InterPro" id="IPR004951">
    <property type="entry name" value="DUF268_CAE_spp"/>
</dbReference>
<dbReference type="RefSeq" id="WP_406826387.1">
    <property type="nucleotide sequence ID" value="NZ_CP157485.1"/>
</dbReference>
<keyword evidence="6" id="KW-0479">Metal-binding</keyword>
<evidence type="ECO:0000256" key="5">
    <source>
        <dbReference type="ARBA" id="ARBA00022692"/>
    </source>
</evidence>
<dbReference type="GO" id="GO:0046872">
    <property type="term" value="F:metal ion binding"/>
    <property type="evidence" value="ECO:0007669"/>
    <property type="project" value="UniProtKB-KW"/>
</dbReference>
<dbReference type="Pfam" id="PF03269">
    <property type="entry name" value="DUF268"/>
    <property type="match status" value="1"/>
</dbReference>
<accession>A0AAU7K9W8</accession>
<dbReference type="GO" id="GO:0030158">
    <property type="term" value="F:protein xylosyltransferase activity"/>
    <property type="evidence" value="ECO:0007669"/>
    <property type="project" value="InterPro"/>
</dbReference>
<keyword evidence="8" id="KW-0735">Signal-anchor</keyword>
<evidence type="ECO:0000256" key="12">
    <source>
        <dbReference type="ARBA" id="ARBA00023157"/>
    </source>
</evidence>
<evidence type="ECO:0000256" key="13">
    <source>
        <dbReference type="ARBA" id="ARBA00023180"/>
    </source>
</evidence>
<dbReference type="InterPro" id="IPR029063">
    <property type="entry name" value="SAM-dependent_MTases_sf"/>
</dbReference>
<evidence type="ECO:0000256" key="1">
    <source>
        <dbReference type="ARBA" id="ARBA00004323"/>
    </source>
</evidence>
<dbReference type="GO" id="GO:0050650">
    <property type="term" value="P:chondroitin sulfate proteoglycan biosynthetic process"/>
    <property type="evidence" value="ECO:0007669"/>
    <property type="project" value="TreeGrafter"/>
</dbReference>
<evidence type="ECO:0000256" key="3">
    <source>
        <dbReference type="ARBA" id="ARBA00022676"/>
    </source>
</evidence>
<protein>
    <recommendedName>
        <fullName evidence="14">Peptide O-xylosyltransferase</fullName>
    </recommendedName>
</protein>
<evidence type="ECO:0000256" key="11">
    <source>
        <dbReference type="ARBA" id="ARBA00023136"/>
    </source>
</evidence>
<reference evidence="15" key="1">
    <citation type="submission" date="2024-05" db="EMBL/GenBank/DDBJ databases">
        <authorList>
            <person name="Kim S."/>
            <person name="Heo J."/>
            <person name="Choi H."/>
            <person name="Choi Y."/>
            <person name="Kwon S.-W."/>
            <person name="Kim Y."/>
        </authorList>
    </citation>
    <scope>NUCLEOTIDE SEQUENCE</scope>
    <source>
        <strain evidence="15">KACC 23697</strain>
    </source>
</reference>
<dbReference type="GO" id="GO:0016020">
    <property type="term" value="C:membrane"/>
    <property type="evidence" value="ECO:0007669"/>
    <property type="project" value="InterPro"/>
</dbReference>
<proteinExistence type="predicted"/>
<sequence length="549" mass="64132">MYINYLILFHTDFNQLLFLINRLNSENTRVYIHVDRKYPLFSSEIIKLKRLGVSILNKRENITWGGFNMVKATLALMNLVLKSKGNENDYLILLSAHDFPVVNNEIIFNFFKNAKGKIFLDYCSLPTQFWSLDGGRDRVNFYWFVDELGLTKSERLYSIQKEESQSRLTKLSMDFYGGSQWWNMTFIAAQYILDYCLKNPQYVNFFKYTLIPDELFFQTILLNSPLKKKLVNNNLRFIDWTHPSEFPKILRINDYENIISSQKIFARKFDIKKDKEILNKLSNYPNQVEQSILLLPKFSTNQNTMKQNQHNSNTDQTLDRFIDQYHQLLVSERNTLKRFSLDKKNIQPCFFDNIGNTNFDRHYIYHPAWAARILKANAPDKHIDISSSLHFCSMLSAFIPVDFYDYRPANICLENLGSFRADLMNLPFPNDSILSLSCMHTVEHVGLGRYGDPVDYDGDIKAVNELIRVLAYGGTLLFVVPLGAEDSIFFNAHRIYSKSHVLNLFSELHLQEFALIPENGLDGGLVIDPDVELLNRQYYACGCFWFIKK</sequence>
<evidence type="ECO:0000256" key="9">
    <source>
        <dbReference type="ARBA" id="ARBA00022989"/>
    </source>
</evidence>
<gene>
    <name evidence="15" type="ORF">ABEG20_05490</name>
</gene>
<evidence type="ECO:0000256" key="2">
    <source>
        <dbReference type="ARBA" id="ARBA00004648"/>
    </source>
</evidence>
<evidence type="ECO:0000256" key="14">
    <source>
        <dbReference type="ARBA" id="ARBA00042865"/>
    </source>
</evidence>
<keyword evidence="13" id="KW-0325">Glycoprotein</keyword>
<dbReference type="InterPro" id="IPR043538">
    <property type="entry name" value="XYLT"/>
</dbReference>
<dbReference type="PANTHER" id="PTHR46025">
    <property type="entry name" value="XYLOSYLTRANSFERASE OXT"/>
    <property type="match status" value="1"/>
</dbReference>
<keyword evidence="3" id="KW-0328">Glycosyltransferase</keyword>
<dbReference type="EMBL" id="CP157485">
    <property type="protein sequence ID" value="XBO49054.1"/>
    <property type="molecule type" value="Genomic_DNA"/>
</dbReference>
<keyword evidence="5" id="KW-0812">Transmembrane</keyword>
<keyword evidence="12" id="KW-1015">Disulfide bond</keyword>
<keyword evidence="4" id="KW-0808">Transferase</keyword>
<evidence type="ECO:0000313" key="15">
    <source>
        <dbReference type="EMBL" id="XBO49054.1"/>
    </source>
</evidence>
<comment type="subcellular location">
    <subcellularLocation>
        <location evidence="2">Endoplasmic reticulum membrane</location>
        <topology evidence="2">Single-pass type II membrane protein</topology>
    </subcellularLocation>
    <subcellularLocation>
        <location evidence="1">Golgi apparatus membrane</location>
        <topology evidence="1">Single-pass type II membrane protein</topology>
    </subcellularLocation>
</comment>
<keyword evidence="9" id="KW-1133">Transmembrane helix</keyword>
<evidence type="ECO:0000256" key="6">
    <source>
        <dbReference type="ARBA" id="ARBA00022723"/>
    </source>
</evidence>
<organism evidence="15">
    <name type="scientific">Pedobacter sp. KACC 23697</name>
    <dbReference type="NCBI Taxonomy" id="3149230"/>
    <lineage>
        <taxon>Bacteria</taxon>
        <taxon>Pseudomonadati</taxon>
        <taxon>Bacteroidota</taxon>
        <taxon>Sphingobacteriia</taxon>
        <taxon>Sphingobacteriales</taxon>
        <taxon>Sphingobacteriaceae</taxon>
        <taxon>Pedobacter</taxon>
    </lineage>
</organism>
<dbReference type="Gene3D" id="3.40.50.150">
    <property type="entry name" value="Vaccinia Virus protein VP39"/>
    <property type="match status" value="1"/>
</dbReference>
<keyword evidence="11" id="KW-0472">Membrane</keyword>
<evidence type="ECO:0000256" key="8">
    <source>
        <dbReference type="ARBA" id="ARBA00022968"/>
    </source>
</evidence>
<dbReference type="GO" id="GO:0015012">
    <property type="term" value="P:heparan sulfate proteoglycan biosynthetic process"/>
    <property type="evidence" value="ECO:0007669"/>
    <property type="project" value="TreeGrafter"/>
</dbReference>
<dbReference type="AlphaFoldDB" id="A0AAU7K9W8"/>
<name>A0AAU7K9W8_9SPHI</name>
<evidence type="ECO:0000256" key="10">
    <source>
        <dbReference type="ARBA" id="ARBA00023034"/>
    </source>
</evidence>